<dbReference type="Gene3D" id="2.60.120.260">
    <property type="entry name" value="Galactose-binding domain-like"/>
    <property type="match status" value="1"/>
</dbReference>
<keyword evidence="6" id="KW-0326">Glycosidase</keyword>
<evidence type="ECO:0000256" key="3">
    <source>
        <dbReference type="ARBA" id="ARBA00012756"/>
    </source>
</evidence>
<evidence type="ECO:0000256" key="6">
    <source>
        <dbReference type="ARBA" id="ARBA00023295"/>
    </source>
</evidence>
<dbReference type="InterPro" id="IPR017853">
    <property type="entry name" value="GH"/>
</dbReference>
<dbReference type="InterPro" id="IPR008979">
    <property type="entry name" value="Galactose-bd-like_sf"/>
</dbReference>
<dbReference type="OrthoDB" id="1657402at2759"/>
<comment type="catalytic activity">
    <reaction evidence="1">
        <text>Hydrolysis of terminal non-reducing beta-D-galactose residues in beta-D-galactosides.</text>
        <dbReference type="EC" id="3.2.1.23"/>
    </reaction>
</comment>
<gene>
    <name evidence="9" type="ORF">GIB67_036463</name>
</gene>
<evidence type="ECO:0000256" key="1">
    <source>
        <dbReference type="ARBA" id="ARBA00001412"/>
    </source>
</evidence>
<evidence type="ECO:0000256" key="2">
    <source>
        <dbReference type="ARBA" id="ARBA00009809"/>
    </source>
</evidence>
<dbReference type="Pfam" id="PF21467">
    <property type="entry name" value="BetaGal_gal-bd"/>
    <property type="match status" value="1"/>
</dbReference>
<keyword evidence="5" id="KW-0378">Hydrolase</keyword>
<proteinExistence type="inferred from homology"/>
<sequence>MNVMGSAGKAYIQWCAEMATDLNVGVPWIMCQQNDAPQPMINTCNGFDCDTFKPNNPNSPKMWTENWTGWFKAWGNPDPHRTAEDLSYAVAKFFQAGGVLQNYYMYHGGTNFGRTSGGPYITSSYDYDAPLDEYAGNASVCFIANNNKTNDQTVELQDDGKFFAPAWSISILEGCNKEIYNTAKVNTQTSVIVKKPNQVENNSQQLSWSWRPEPLKDTLAGVGSFSATKLIEQKETTADVSDYLWYMTRFQVKYNKKGNMSNTKGITIPATLNSMILRVNTTGQVLHAYVNKKLVRSKWGTNGKYRFVFEAPITLKKSKHQITLLSATVGLKTTFKAPLGRDPVVVDMQSMGKGHTWVNGHSIGRFWPSILSKQDGCSATCDYRGQYGSDKCSSNCGSPSQRWYHVPRSFLNDGVNTLVLFEEIGGNPSQVNFQTVTVGKACGNAYKGSTLELSCQGGQKISAIEFASFGDPKGSCGFFEKGTSESDTGLSTIQKACVGKESCAINVSEATLGSSKCSGIVTKRFQGLQLAQSASSRLNFTQPRKDGGFYMKSDPGASDGRDESGAPTTTRTDADER</sequence>
<dbReference type="InterPro" id="IPR048913">
    <property type="entry name" value="BetaGal_gal-bd"/>
</dbReference>
<dbReference type="SUPFAM" id="SSF51445">
    <property type="entry name" value="(Trans)glycosidases"/>
    <property type="match status" value="1"/>
</dbReference>
<name>A0A7J7MH49_9MAGN</name>
<comment type="caution">
    <text evidence="9">The sequence shown here is derived from an EMBL/GenBank/DDBJ whole genome shotgun (WGS) entry which is preliminary data.</text>
</comment>
<dbReference type="InterPro" id="IPR031330">
    <property type="entry name" value="Gly_Hdrlase_35_cat"/>
</dbReference>
<dbReference type="CDD" id="cd22842">
    <property type="entry name" value="Gal_Rha_Lectin_BGal"/>
    <property type="match status" value="1"/>
</dbReference>
<reference evidence="9 10" key="1">
    <citation type="journal article" date="2020" name="IScience">
        <title>Genome Sequencing of the Endangered Kingdonia uniflora (Circaeasteraceae, Ranunculales) Reveals Potential Mechanisms of Evolutionary Specialization.</title>
        <authorList>
            <person name="Sun Y."/>
            <person name="Deng T."/>
            <person name="Zhang A."/>
            <person name="Moore M.J."/>
            <person name="Landis J.B."/>
            <person name="Lin N."/>
            <person name="Zhang H."/>
            <person name="Zhang X."/>
            <person name="Huang J."/>
            <person name="Zhang X."/>
            <person name="Sun H."/>
            <person name="Wang H."/>
        </authorList>
    </citation>
    <scope>NUCLEOTIDE SEQUENCE [LARGE SCALE GENOMIC DNA]</scope>
    <source>
        <strain evidence="9">TB1705</strain>
        <tissue evidence="9">Leaf</tissue>
    </source>
</reference>
<feature type="domain" description="SUEL-type lectin" evidence="8">
    <location>
        <begin position="445"/>
        <end position="519"/>
    </location>
</feature>
<dbReference type="InterPro" id="IPR001944">
    <property type="entry name" value="Glycoside_Hdrlase_35"/>
</dbReference>
<dbReference type="Gene3D" id="2.60.120.740">
    <property type="match status" value="1"/>
</dbReference>
<dbReference type="EC" id="3.2.1.23" evidence="3"/>
<dbReference type="PANTHER" id="PTHR23421">
    <property type="entry name" value="BETA-GALACTOSIDASE RELATED"/>
    <property type="match status" value="1"/>
</dbReference>
<comment type="similarity">
    <text evidence="2">Belongs to the glycosyl hydrolase 35 family.</text>
</comment>
<dbReference type="GO" id="GO:0030246">
    <property type="term" value="F:carbohydrate binding"/>
    <property type="evidence" value="ECO:0007669"/>
    <property type="project" value="InterPro"/>
</dbReference>
<dbReference type="AlphaFoldDB" id="A0A7J7MH49"/>
<feature type="region of interest" description="Disordered" evidence="7">
    <location>
        <begin position="539"/>
        <end position="577"/>
    </location>
</feature>
<dbReference type="SUPFAM" id="SSF49785">
    <property type="entry name" value="Galactose-binding domain-like"/>
    <property type="match status" value="2"/>
</dbReference>
<dbReference type="Gene3D" id="3.20.20.80">
    <property type="entry name" value="Glycosidases"/>
    <property type="match status" value="1"/>
</dbReference>
<protein>
    <recommendedName>
        <fullName evidence="3">beta-galactosidase</fullName>
        <ecNumber evidence="3">3.2.1.23</ecNumber>
    </recommendedName>
</protein>
<evidence type="ECO:0000256" key="5">
    <source>
        <dbReference type="ARBA" id="ARBA00022801"/>
    </source>
</evidence>
<dbReference type="Pfam" id="PF02140">
    <property type="entry name" value="SUEL_Lectin"/>
    <property type="match status" value="1"/>
</dbReference>
<dbReference type="InterPro" id="IPR043159">
    <property type="entry name" value="Lectin_gal-bd_sf"/>
</dbReference>
<dbReference type="PRINTS" id="PR00742">
    <property type="entry name" value="GLHYDRLASE35"/>
</dbReference>
<dbReference type="Pfam" id="PF01301">
    <property type="entry name" value="Glyco_hydro_35"/>
    <property type="match status" value="1"/>
</dbReference>
<accession>A0A7J7MH49</accession>
<dbReference type="PROSITE" id="PS50228">
    <property type="entry name" value="SUEL_LECTIN"/>
    <property type="match status" value="1"/>
</dbReference>
<keyword evidence="4" id="KW-0732">Signal</keyword>
<evidence type="ECO:0000259" key="8">
    <source>
        <dbReference type="PROSITE" id="PS50228"/>
    </source>
</evidence>
<dbReference type="GO" id="GO:0004565">
    <property type="term" value="F:beta-galactosidase activity"/>
    <property type="evidence" value="ECO:0007669"/>
    <property type="project" value="UniProtKB-EC"/>
</dbReference>
<dbReference type="InterPro" id="IPR000922">
    <property type="entry name" value="Lectin_gal-bd_dom"/>
</dbReference>
<dbReference type="GO" id="GO:0005975">
    <property type="term" value="P:carbohydrate metabolic process"/>
    <property type="evidence" value="ECO:0007669"/>
    <property type="project" value="InterPro"/>
</dbReference>
<evidence type="ECO:0000256" key="4">
    <source>
        <dbReference type="ARBA" id="ARBA00022729"/>
    </source>
</evidence>
<keyword evidence="10" id="KW-1185">Reference proteome</keyword>
<evidence type="ECO:0000313" key="9">
    <source>
        <dbReference type="EMBL" id="KAF6154245.1"/>
    </source>
</evidence>
<dbReference type="InterPro" id="IPR041392">
    <property type="entry name" value="GHD"/>
</dbReference>
<dbReference type="EMBL" id="JACGCM010001507">
    <property type="protein sequence ID" value="KAF6154245.1"/>
    <property type="molecule type" value="Genomic_DNA"/>
</dbReference>
<dbReference type="Pfam" id="PF17834">
    <property type="entry name" value="GHD"/>
    <property type="match status" value="1"/>
</dbReference>
<evidence type="ECO:0000313" key="10">
    <source>
        <dbReference type="Proteomes" id="UP000541444"/>
    </source>
</evidence>
<evidence type="ECO:0000256" key="7">
    <source>
        <dbReference type="SAM" id="MobiDB-lite"/>
    </source>
</evidence>
<dbReference type="Proteomes" id="UP000541444">
    <property type="component" value="Unassembled WGS sequence"/>
</dbReference>
<organism evidence="9 10">
    <name type="scientific">Kingdonia uniflora</name>
    <dbReference type="NCBI Taxonomy" id="39325"/>
    <lineage>
        <taxon>Eukaryota</taxon>
        <taxon>Viridiplantae</taxon>
        <taxon>Streptophyta</taxon>
        <taxon>Embryophyta</taxon>
        <taxon>Tracheophyta</taxon>
        <taxon>Spermatophyta</taxon>
        <taxon>Magnoliopsida</taxon>
        <taxon>Ranunculales</taxon>
        <taxon>Circaeasteraceae</taxon>
        <taxon>Kingdonia</taxon>
    </lineage>
</organism>